<evidence type="ECO:0000313" key="1">
    <source>
        <dbReference type="EMBL" id="ADH97755.1"/>
    </source>
</evidence>
<keyword evidence="2" id="KW-1185">Reference proteome</keyword>
<dbReference type="KEGG" id="bse:Bsel_0209"/>
<name>D6XVY2_BACIE</name>
<dbReference type="AlphaFoldDB" id="D6XVY2"/>
<dbReference type="HOGENOM" id="CLU_637220_0_0_9"/>
<gene>
    <name evidence="1" type="ordered locus">Bsel_0209</name>
</gene>
<evidence type="ECO:0000313" key="2">
    <source>
        <dbReference type="Proteomes" id="UP000000271"/>
    </source>
</evidence>
<accession>D6XVY2</accession>
<protein>
    <submittedName>
        <fullName evidence="1">Uncharacterized protein</fullName>
    </submittedName>
</protein>
<proteinExistence type="predicted"/>
<sequence length="430" mass="49366">MVAVIAGMILVAGCNQLDQRVEQVKDAVESGEYGDAAYLAGAFLQDEELTEEDLEQFEAAIQAYLGERLSDLHDQYKAEEIDEAEVNERVDPVLSVLDDPGEEAESYASEINVMKEARHHLHKGETLMEKNWLQAALEEFQKIDDKAEDEFAQAQVLYEEIQPNLWDEVKGDVATDVDNGMMQAALRRLDEVSEWFEDHAEWDELHDQIYETEVIKGLSKVEDLLADESYRDALEKLEELSAYGMMENELDEMINETEAVIQAQDEETKARLQSAITEYYDDVTGDTIYVPEGHSTQYVDIVKNQTSFYPRIVESGSIAYFTIVAGFGQDDWVFFDTLIFNADGRRFRWDLPYFDRGSDVGGGVFEWYILSELTVPSIMDDLEVIRSSEEVQVRFQGNGFRDYTLTKEDQQKIEDMLDFYYLNEFEGLSF</sequence>
<organism evidence="1 2">
    <name type="scientific">Bacillus selenitireducens (strain ATCC 700615 / DSM 15326 / MLS10)</name>
    <dbReference type="NCBI Taxonomy" id="439292"/>
    <lineage>
        <taxon>Bacteria</taxon>
        <taxon>Bacillati</taxon>
        <taxon>Bacillota</taxon>
        <taxon>Bacilli</taxon>
        <taxon>Bacillales</taxon>
        <taxon>Bacillaceae</taxon>
        <taxon>Salisediminibacterium</taxon>
    </lineage>
</organism>
<reference evidence="1" key="1">
    <citation type="submission" date="2009-10" db="EMBL/GenBank/DDBJ databases">
        <title>Complete sequence of Bacillus selenitireducens MLS10.</title>
        <authorList>
            <consortium name="US DOE Joint Genome Institute"/>
            <person name="Lucas S."/>
            <person name="Copeland A."/>
            <person name="Lapidus A."/>
            <person name="Glavina del Rio T."/>
            <person name="Dalin E."/>
            <person name="Tice H."/>
            <person name="Bruce D."/>
            <person name="Goodwin L."/>
            <person name="Pitluck S."/>
            <person name="Sims D."/>
            <person name="Brettin T."/>
            <person name="Detter J.C."/>
            <person name="Han C."/>
            <person name="Larimer F."/>
            <person name="Land M."/>
            <person name="Hauser L."/>
            <person name="Kyrpides N."/>
            <person name="Ovchinnikova G."/>
            <person name="Stolz J."/>
        </authorList>
    </citation>
    <scope>NUCLEOTIDE SEQUENCE [LARGE SCALE GENOMIC DNA]</scope>
    <source>
        <strain evidence="1">MLS10</strain>
    </source>
</reference>
<dbReference type="Proteomes" id="UP000000271">
    <property type="component" value="Chromosome"/>
</dbReference>
<dbReference type="EMBL" id="CP001791">
    <property type="protein sequence ID" value="ADH97755.1"/>
    <property type="molecule type" value="Genomic_DNA"/>
</dbReference>